<gene>
    <name evidence="2" type="ORF">BS329_09140</name>
</gene>
<organism evidence="2 3">
    <name type="scientific">Amycolatopsis coloradensis</name>
    <dbReference type="NCBI Taxonomy" id="76021"/>
    <lineage>
        <taxon>Bacteria</taxon>
        <taxon>Bacillati</taxon>
        <taxon>Actinomycetota</taxon>
        <taxon>Actinomycetes</taxon>
        <taxon>Pseudonocardiales</taxon>
        <taxon>Pseudonocardiaceae</taxon>
        <taxon>Amycolatopsis</taxon>
    </lineage>
</organism>
<dbReference type="Pfam" id="PF13185">
    <property type="entry name" value="GAF_2"/>
    <property type="match status" value="1"/>
</dbReference>
<comment type="caution">
    <text evidence="2">The sequence shown here is derived from an EMBL/GenBank/DDBJ whole genome shotgun (WGS) entry which is preliminary data.</text>
</comment>
<sequence length="252" mass="26409">MSRHRRSGGDPGTLAPDLTGALAAITTRLVGTPDNATVLRLITEMGTELLGATSTGVLLARAGGGLDVVAASDERVQFLESLQTEIDQGPCVDCIALATLVTSPDLAAKREKWPNFVPAALAAGYRSAVAVPMKLDGRAVGGFNLFYGVEVTLEQWQLELAQVVSDLAVLALVQERGDRRADRFLEARVTALNDRAQYGQAVGLVAGTLDLDPSTASAAILDYVADHGSTLREVTGAITDGSLRPADLVEGR</sequence>
<feature type="domain" description="GAF" evidence="1">
    <location>
        <begin position="37"/>
        <end position="172"/>
    </location>
</feature>
<dbReference type="InterPro" id="IPR012074">
    <property type="entry name" value="GAF_ANTAR"/>
</dbReference>
<evidence type="ECO:0000313" key="2">
    <source>
        <dbReference type="EMBL" id="OLZ54661.1"/>
    </source>
</evidence>
<reference evidence="2 3" key="1">
    <citation type="submission" date="2016-01" db="EMBL/GenBank/DDBJ databases">
        <title>Amycolatopsis coloradensis genome sequencing and assembly.</title>
        <authorList>
            <person name="Mayilraj S."/>
        </authorList>
    </citation>
    <scope>NUCLEOTIDE SEQUENCE [LARGE SCALE GENOMIC DNA]</scope>
    <source>
        <strain evidence="2 3">DSM 44225</strain>
    </source>
</reference>
<dbReference type="Gene3D" id="3.30.450.40">
    <property type="match status" value="1"/>
</dbReference>
<dbReference type="SUPFAM" id="SSF55781">
    <property type="entry name" value="GAF domain-like"/>
    <property type="match status" value="1"/>
</dbReference>
<evidence type="ECO:0000313" key="3">
    <source>
        <dbReference type="Proteomes" id="UP000187486"/>
    </source>
</evidence>
<dbReference type="InterPro" id="IPR003018">
    <property type="entry name" value="GAF"/>
</dbReference>
<name>A0A1R0KZ76_9PSEU</name>
<evidence type="ECO:0000259" key="1">
    <source>
        <dbReference type="Pfam" id="PF13185"/>
    </source>
</evidence>
<dbReference type="AlphaFoldDB" id="A0A1R0KZ76"/>
<accession>A0A1R0KZ76</accession>
<dbReference type="RefSeq" id="WP_076157940.1">
    <property type="nucleotide sequence ID" value="NZ_JBEZVB010000098.1"/>
</dbReference>
<keyword evidence="3" id="KW-1185">Reference proteome</keyword>
<dbReference type="InterPro" id="IPR029016">
    <property type="entry name" value="GAF-like_dom_sf"/>
</dbReference>
<dbReference type="EMBL" id="MQUQ01000004">
    <property type="protein sequence ID" value="OLZ54661.1"/>
    <property type="molecule type" value="Genomic_DNA"/>
</dbReference>
<proteinExistence type="predicted"/>
<dbReference type="Proteomes" id="UP000187486">
    <property type="component" value="Unassembled WGS sequence"/>
</dbReference>
<dbReference type="STRING" id="76021.BS329_09140"/>
<dbReference type="OrthoDB" id="3683444at2"/>
<protein>
    <submittedName>
        <fullName evidence="2">Response regulator</fullName>
    </submittedName>
</protein>
<dbReference type="PIRSF" id="PIRSF036625">
    <property type="entry name" value="GAF_ANTAR"/>
    <property type="match status" value="1"/>
</dbReference>